<evidence type="ECO:0000256" key="1">
    <source>
        <dbReference type="SAM" id="MobiDB-lite"/>
    </source>
</evidence>
<keyword evidence="2" id="KW-0812">Transmembrane</keyword>
<keyword evidence="4" id="KW-1185">Reference proteome</keyword>
<sequence>MHFTIEPAFYHRREVKLRTLFKSRYLEHSGSCNVINALKDADPDEASFEVAVETAGSRKLVKDPAGGPHGAAEGFSTEREDRERTNRYAGSLLQLLKKKRRIRNMYLQLFKFAVLFIFYLFVLGLQYAEHESELLVSAAKMATFPSPSKGIFFMDWLKLQVEKGGCAGRRVQRADAALGGGGRADVRRWGGGEGRMRRWDVWQSDAAWEVKGGCGAEVANGGVRRWEMVKADAGR</sequence>
<feature type="region of interest" description="Disordered" evidence="1">
    <location>
        <begin position="61"/>
        <end position="83"/>
    </location>
</feature>
<accession>A0AAE0FR40</accession>
<proteinExistence type="predicted"/>
<dbReference type="AlphaFoldDB" id="A0AAE0FR40"/>
<evidence type="ECO:0000313" key="3">
    <source>
        <dbReference type="EMBL" id="KAK3264237.1"/>
    </source>
</evidence>
<name>A0AAE0FR40_9CHLO</name>
<evidence type="ECO:0000313" key="4">
    <source>
        <dbReference type="Proteomes" id="UP001190700"/>
    </source>
</evidence>
<reference evidence="3 4" key="1">
    <citation type="journal article" date="2015" name="Genome Biol. Evol.">
        <title>Comparative Genomics of a Bacterivorous Green Alga Reveals Evolutionary Causalities and Consequences of Phago-Mixotrophic Mode of Nutrition.</title>
        <authorList>
            <person name="Burns J.A."/>
            <person name="Paasch A."/>
            <person name="Narechania A."/>
            <person name="Kim E."/>
        </authorList>
    </citation>
    <scope>NUCLEOTIDE SEQUENCE [LARGE SCALE GENOMIC DNA]</scope>
    <source>
        <strain evidence="3 4">PLY_AMNH</strain>
    </source>
</reference>
<dbReference type="EMBL" id="LGRX02014703">
    <property type="protein sequence ID" value="KAK3264237.1"/>
    <property type="molecule type" value="Genomic_DNA"/>
</dbReference>
<keyword evidence="2" id="KW-0472">Membrane</keyword>
<feature type="transmembrane region" description="Helical" evidence="2">
    <location>
        <begin position="106"/>
        <end position="128"/>
    </location>
</feature>
<organism evidence="3 4">
    <name type="scientific">Cymbomonas tetramitiformis</name>
    <dbReference type="NCBI Taxonomy" id="36881"/>
    <lineage>
        <taxon>Eukaryota</taxon>
        <taxon>Viridiplantae</taxon>
        <taxon>Chlorophyta</taxon>
        <taxon>Pyramimonadophyceae</taxon>
        <taxon>Pyramimonadales</taxon>
        <taxon>Pyramimonadaceae</taxon>
        <taxon>Cymbomonas</taxon>
    </lineage>
</organism>
<dbReference type="Proteomes" id="UP001190700">
    <property type="component" value="Unassembled WGS sequence"/>
</dbReference>
<keyword evidence="2" id="KW-1133">Transmembrane helix</keyword>
<gene>
    <name evidence="3" type="ORF">CYMTET_27011</name>
</gene>
<protein>
    <submittedName>
        <fullName evidence="3">Uncharacterized protein</fullName>
    </submittedName>
</protein>
<comment type="caution">
    <text evidence="3">The sequence shown here is derived from an EMBL/GenBank/DDBJ whole genome shotgun (WGS) entry which is preliminary data.</text>
</comment>
<evidence type="ECO:0000256" key="2">
    <source>
        <dbReference type="SAM" id="Phobius"/>
    </source>
</evidence>